<dbReference type="Pfam" id="PF22527">
    <property type="entry name" value="DEXQc_Suv3"/>
    <property type="match status" value="1"/>
</dbReference>
<dbReference type="GO" id="GO:0005524">
    <property type="term" value="F:ATP binding"/>
    <property type="evidence" value="ECO:0007669"/>
    <property type="project" value="UniProtKB-KW"/>
</dbReference>
<feature type="domain" description="Helicase ATP-binding" evidence="6">
    <location>
        <begin position="367"/>
        <end position="512"/>
    </location>
</feature>
<dbReference type="Pfam" id="PF00271">
    <property type="entry name" value="Helicase_C"/>
    <property type="match status" value="1"/>
</dbReference>
<keyword evidence="4" id="KW-0067">ATP-binding</keyword>
<keyword evidence="1" id="KW-0547">Nucleotide-binding</keyword>
<dbReference type="InterPro" id="IPR014001">
    <property type="entry name" value="Helicase_ATP-bd"/>
</dbReference>
<dbReference type="GO" id="GO:0004386">
    <property type="term" value="F:helicase activity"/>
    <property type="evidence" value="ECO:0007669"/>
    <property type="project" value="UniProtKB-KW"/>
</dbReference>
<dbReference type="PANTHER" id="PTHR12131:SF1">
    <property type="entry name" value="ATP-DEPENDENT RNA HELICASE SUPV3L1, MITOCHONDRIAL-RELATED"/>
    <property type="match status" value="1"/>
</dbReference>
<keyword evidence="9" id="KW-1185">Reference proteome</keyword>
<evidence type="ECO:0000256" key="1">
    <source>
        <dbReference type="ARBA" id="ARBA00022741"/>
    </source>
</evidence>
<dbReference type="Gene3D" id="3.40.50.300">
    <property type="entry name" value="P-loop containing nucleotide triphosphate hydrolases"/>
    <property type="match status" value="2"/>
</dbReference>
<dbReference type="SUPFAM" id="SSF52540">
    <property type="entry name" value="P-loop containing nucleoside triphosphate hydrolases"/>
    <property type="match status" value="1"/>
</dbReference>
<comment type="caution">
    <text evidence="8">The sequence shown here is derived from an EMBL/GenBank/DDBJ whole genome shotgun (WGS) entry which is preliminary data.</text>
</comment>
<feature type="coiled-coil region" evidence="5">
    <location>
        <begin position="329"/>
        <end position="363"/>
    </location>
</feature>
<name>A0A417YXC2_9BACI</name>
<organism evidence="8 9">
    <name type="scientific">Neobacillus notoginsengisoli</name>
    <dbReference type="NCBI Taxonomy" id="1578198"/>
    <lineage>
        <taxon>Bacteria</taxon>
        <taxon>Bacillati</taxon>
        <taxon>Bacillota</taxon>
        <taxon>Bacilli</taxon>
        <taxon>Bacillales</taxon>
        <taxon>Bacillaceae</taxon>
        <taxon>Neobacillus</taxon>
    </lineage>
</organism>
<dbReference type="InterPro" id="IPR050699">
    <property type="entry name" value="RNA-DNA_Helicase"/>
</dbReference>
<dbReference type="PANTHER" id="PTHR12131">
    <property type="entry name" value="ATP-DEPENDENT RNA AND DNA HELICASE"/>
    <property type="match status" value="1"/>
</dbReference>
<dbReference type="PROSITE" id="PS51194">
    <property type="entry name" value="HELICASE_CTER"/>
    <property type="match status" value="1"/>
</dbReference>
<dbReference type="SMART" id="SM00487">
    <property type="entry name" value="DEXDc"/>
    <property type="match status" value="1"/>
</dbReference>
<accession>A0A417YXC2</accession>
<dbReference type="Proteomes" id="UP000284416">
    <property type="component" value="Unassembled WGS sequence"/>
</dbReference>
<dbReference type="Gene3D" id="1.20.272.40">
    <property type="match status" value="1"/>
</dbReference>
<evidence type="ECO:0000259" key="7">
    <source>
        <dbReference type="PROSITE" id="PS51194"/>
    </source>
</evidence>
<dbReference type="InterPro" id="IPR027417">
    <property type="entry name" value="P-loop_NTPase"/>
</dbReference>
<feature type="domain" description="Helicase C-terminal" evidence="7">
    <location>
        <begin position="512"/>
        <end position="672"/>
    </location>
</feature>
<proteinExistence type="predicted"/>
<dbReference type="GO" id="GO:0016787">
    <property type="term" value="F:hydrolase activity"/>
    <property type="evidence" value="ECO:0007669"/>
    <property type="project" value="UniProtKB-KW"/>
</dbReference>
<dbReference type="InterPro" id="IPR001650">
    <property type="entry name" value="Helicase_C-like"/>
</dbReference>
<dbReference type="EMBL" id="QWEG01000003">
    <property type="protein sequence ID" value="RHW42179.1"/>
    <property type="molecule type" value="Genomic_DNA"/>
</dbReference>
<dbReference type="PROSITE" id="PS51192">
    <property type="entry name" value="HELICASE_ATP_BIND_1"/>
    <property type="match status" value="1"/>
</dbReference>
<evidence type="ECO:0000256" key="5">
    <source>
        <dbReference type="SAM" id="Coils"/>
    </source>
</evidence>
<dbReference type="SMART" id="SM00490">
    <property type="entry name" value="HELICc"/>
    <property type="match status" value="1"/>
</dbReference>
<evidence type="ECO:0000256" key="2">
    <source>
        <dbReference type="ARBA" id="ARBA00022801"/>
    </source>
</evidence>
<dbReference type="RefSeq" id="WP_118919834.1">
    <property type="nucleotide sequence ID" value="NZ_QWEG01000003.1"/>
</dbReference>
<dbReference type="InterPro" id="IPR055206">
    <property type="entry name" value="DEXQc_SUV3"/>
</dbReference>
<evidence type="ECO:0000313" key="8">
    <source>
        <dbReference type="EMBL" id="RHW42179.1"/>
    </source>
</evidence>
<protein>
    <submittedName>
        <fullName evidence="8">RNA helicase</fullName>
    </submittedName>
</protein>
<keyword evidence="5" id="KW-0175">Coiled coil</keyword>
<evidence type="ECO:0000313" key="9">
    <source>
        <dbReference type="Proteomes" id="UP000284416"/>
    </source>
</evidence>
<sequence>MQEIMNAYENAVQNTKYKIKEDIAVYMEQLKDIPALADYLKDRSHYIEPLWLNVWLNKVTAAVPKKVKKEYLQERGFVTEGVDRKLINRLFRNEMRSYKPFAAVDWFLEEMHEQPEKWAEIYELAKTRLKEREEAQKLENARMELFGSITCLTAGLLQDHERLLFLKTRHAVAKKLVEDMRTKQRFKQIDTFMLEEKLQELGAFKPVDYYRVSDFLKELTGSIHKSSHHGRRFYEYETYYFPYEHLVSVTVLKNASKLISENLPEGIESEYFRFDGDADKDEFLSLFIADQAEELAISIMGKIEEEYMSDLIELAPVPFDIETHQAIYEADLADREKKLAAEKAEAERKAAEEQKMLEDVFGREYKPTANKAVKYVLHIGETNTGKTHQALAAMKKAESGIYLAPLRLLALEVYDRLNGEGVPCSLKTGEEEKLEAGASHISCTVEMFHEKDAYEVAVIDEAQMIADRDRGFSWYTAITKANAKEVHIIGSKNIKQMLIQLLGSSEYELIEYKRDVPLKVEEQEFTLKKARKGDALVCFSRRQVLATAAILQSNGHKVSMIYGSMPPETRKKQMQLFLSGQTSLIVSTDAIGMGLNLPIRRIVFLENEKFDGTSRRRLTSQEVKQIAGRAGRKGIYDQGRVAFVSEIPKMKKLLEAEDKPVEVFAIAPTTSVFERFHKYSRSLGDFFELWEKYTSPEGTKKAELTEERSRYEIIEGTMIETKFPMMELYGYLHLPFSAREPELTEQWLQTMEAISEGRELPEPELKDRNLEEMELAYKSIGLHLLFLYKLARRTEAVYWERLREQVSDRIHEELKDVTKSHSKKCRICKKTLRNDFRYSVCDDCHSRQNKRRNHFRQNKRKPGKL</sequence>
<evidence type="ECO:0000256" key="4">
    <source>
        <dbReference type="ARBA" id="ARBA00022840"/>
    </source>
</evidence>
<keyword evidence="2" id="KW-0378">Hydrolase</keyword>
<evidence type="ECO:0000259" key="6">
    <source>
        <dbReference type="PROSITE" id="PS51192"/>
    </source>
</evidence>
<reference evidence="8 9" key="1">
    <citation type="journal article" date="2017" name="Int. J. Syst. Evol. Microbiol.">
        <title>Bacillus notoginsengisoli sp. nov., a novel bacterium isolated from the rhizosphere of Panax notoginseng.</title>
        <authorList>
            <person name="Zhang M.Y."/>
            <person name="Cheng J."/>
            <person name="Cai Y."/>
            <person name="Zhang T.Y."/>
            <person name="Wu Y.Y."/>
            <person name="Manikprabhu D."/>
            <person name="Li W.J."/>
            <person name="Zhang Y.X."/>
        </authorList>
    </citation>
    <scope>NUCLEOTIDE SEQUENCE [LARGE SCALE GENOMIC DNA]</scope>
    <source>
        <strain evidence="8 9">JCM 30743</strain>
    </source>
</reference>
<evidence type="ECO:0000256" key="3">
    <source>
        <dbReference type="ARBA" id="ARBA00022806"/>
    </source>
</evidence>
<gene>
    <name evidence="8" type="ORF">D1B31_05995</name>
</gene>
<dbReference type="AlphaFoldDB" id="A0A417YXC2"/>
<dbReference type="OrthoDB" id="9807155at2"/>
<keyword evidence="3 8" id="KW-0347">Helicase</keyword>